<dbReference type="Pfam" id="PF04149">
    <property type="entry name" value="DUF397"/>
    <property type="match status" value="1"/>
</dbReference>
<evidence type="ECO:0000313" key="3">
    <source>
        <dbReference type="Proteomes" id="UP001499843"/>
    </source>
</evidence>
<sequence length="95" mass="9992">MVEKGVRLHTDGSGDKVDLSGVRWRKSSLSGNGANCVEVAAVDAGLLSLAKGKSSDRLVLIRDSKDPEGPVLAFTKAEWDAFSDGLVAGEFDDLS</sequence>
<accession>A0ABN3CM29</accession>
<evidence type="ECO:0000259" key="1">
    <source>
        <dbReference type="Pfam" id="PF04149"/>
    </source>
</evidence>
<reference evidence="2 3" key="1">
    <citation type="journal article" date="2019" name="Int. J. Syst. Evol. Microbiol.">
        <title>The Global Catalogue of Microorganisms (GCM) 10K type strain sequencing project: providing services to taxonomists for standard genome sequencing and annotation.</title>
        <authorList>
            <consortium name="The Broad Institute Genomics Platform"/>
            <consortium name="The Broad Institute Genome Sequencing Center for Infectious Disease"/>
            <person name="Wu L."/>
            <person name="Ma J."/>
        </authorList>
    </citation>
    <scope>NUCLEOTIDE SEQUENCE [LARGE SCALE GENOMIC DNA]</scope>
    <source>
        <strain evidence="2 3">JCM 16114</strain>
    </source>
</reference>
<dbReference type="Proteomes" id="UP001499843">
    <property type="component" value="Unassembled WGS sequence"/>
</dbReference>
<name>A0ABN3CM29_9ACTN</name>
<dbReference type="InterPro" id="IPR007278">
    <property type="entry name" value="DUF397"/>
</dbReference>
<keyword evidence="3" id="KW-1185">Reference proteome</keyword>
<proteinExistence type="predicted"/>
<gene>
    <name evidence="2" type="ORF">GCM10009850_059000</name>
</gene>
<feature type="domain" description="DUF397" evidence="1">
    <location>
        <begin position="23"/>
        <end position="86"/>
    </location>
</feature>
<organism evidence="2 3">
    <name type="scientific">Nonomuraea monospora</name>
    <dbReference type="NCBI Taxonomy" id="568818"/>
    <lineage>
        <taxon>Bacteria</taxon>
        <taxon>Bacillati</taxon>
        <taxon>Actinomycetota</taxon>
        <taxon>Actinomycetes</taxon>
        <taxon>Streptosporangiales</taxon>
        <taxon>Streptosporangiaceae</taxon>
        <taxon>Nonomuraea</taxon>
    </lineage>
</organism>
<evidence type="ECO:0000313" key="2">
    <source>
        <dbReference type="EMBL" id="GAA2210441.1"/>
    </source>
</evidence>
<dbReference type="EMBL" id="BAAAQX010000016">
    <property type="protein sequence ID" value="GAA2210441.1"/>
    <property type="molecule type" value="Genomic_DNA"/>
</dbReference>
<comment type="caution">
    <text evidence="2">The sequence shown here is derived from an EMBL/GenBank/DDBJ whole genome shotgun (WGS) entry which is preliminary data.</text>
</comment>
<protein>
    <submittedName>
        <fullName evidence="2">DUF397 domain-containing protein</fullName>
    </submittedName>
</protein>